<dbReference type="EMBL" id="CM047908">
    <property type="protein sequence ID" value="KAJ0081457.1"/>
    <property type="molecule type" value="Genomic_DNA"/>
</dbReference>
<keyword evidence="2" id="KW-1185">Reference proteome</keyword>
<evidence type="ECO:0000313" key="2">
    <source>
        <dbReference type="Proteomes" id="UP001164250"/>
    </source>
</evidence>
<sequence>MGSIADNWKELSGSNNWKGLLEPLNVNLRRYVIHYGERVEAIYDSFNSETNSKAYGFPRFPPEKLFSEVDLQDGNPYKYTVTNYFYAYSEVDIDNVAVAHQSAWIGYVAVVTDEGKDVLGRRDILVSWRGTKGEVEWIKDFQFDLVSASDIFTGNNNALVHDGFHSIYTKSKSDSTYNKSSAREQVLKEVKALVDKYKDEEISITVTGHSLGAALATLNAADIVASGSNKPTGSNTACTVTAFVFGSPHVGDDGFKTAFDALSNLHLLRIRNAKDIVPCLPPFALGDTSHNYVDVGEELKIDTTKSPYEKTDITDLLTLLSVWHNLENYLHGVAGTQGSGEFKLVVDRDYKLVNKGLDILKTEYHIPANWWTGVKNKCMVQLDNGFWKPQEYVPDPPST</sequence>
<name>A0ACC1A595_9ROSI</name>
<comment type="caution">
    <text evidence="1">The sequence shown here is derived from an EMBL/GenBank/DDBJ whole genome shotgun (WGS) entry which is preliminary data.</text>
</comment>
<gene>
    <name evidence="1" type="ORF">Patl1_10549</name>
</gene>
<proteinExistence type="predicted"/>
<evidence type="ECO:0000313" key="1">
    <source>
        <dbReference type="EMBL" id="KAJ0081457.1"/>
    </source>
</evidence>
<dbReference type="Proteomes" id="UP001164250">
    <property type="component" value="Chromosome 12"/>
</dbReference>
<reference evidence="2" key="1">
    <citation type="journal article" date="2023" name="G3 (Bethesda)">
        <title>Genome assembly and association tests identify interacting loci associated with vigor, precocity, and sex in interspecific pistachio rootstocks.</title>
        <authorList>
            <person name="Palmer W."/>
            <person name="Jacygrad E."/>
            <person name="Sagayaradj S."/>
            <person name="Cavanaugh K."/>
            <person name="Han R."/>
            <person name="Bertier L."/>
            <person name="Beede B."/>
            <person name="Kafkas S."/>
            <person name="Golino D."/>
            <person name="Preece J."/>
            <person name="Michelmore R."/>
        </authorList>
    </citation>
    <scope>NUCLEOTIDE SEQUENCE [LARGE SCALE GENOMIC DNA]</scope>
</reference>
<organism evidence="1 2">
    <name type="scientific">Pistacia atlantica</name>
    <dbReference type="NCBI Taxonomy" id="434234"/>
    <lineage>
        <taxon>Eukaryota</taxon>
        <taxon>Viridiplantae</taxon>
        <taxon>Streptophyta</taxon>
        <taxon>Embryophyta</taxon>
        <taxon>Tracheophyta</taxon>
        <taxon>Spermatophyta</taxon>
        <taxon>Magnoliopsida</taxon>
        <taxon>eudicotyledons</taxon>
        <taxon>Gunneridae</taxon>
        <taxon>Pentapetalae</taxon>
        <taxon>rosids</taxon>
        <taxon>malvids</taxon>
        <taxon>Sapindales</taxon>
        <taxon>Anacardiaceae</taxon>
        <taxon>Pistacia</taxon>
    </lineage>
</organism>
<protein>
    <submittedName>
        <fullName evidence="1">Uncharacterized protein</fullName>
    </submittedName>
</protein>
<accession>A0ACC1A595</accession>